<keyword evidence="1" id="KW-0472">Membrane</keyword>
<keyword evidence="1" id="KW-0812">Transmembrane</keyword>
<accession>A0A0B6D771</accession>
<sequence>MTLIVAIMPLIIAIILRSTYFKEKFDKHSFDKYKYDELEATFEYCLNKNNPSSVKKIKAYKYKLLFDIADIQKIFVRIYLINFLTDNEINSLFLLDLIKFGKKKWIILPIIRKSGVIKLIKITVILAGITIYIILMAYLQYMFINSLNINYYIFIAVLAVYFLTILALISSLIFLYFEIIKYVLISLYIVYKVKRKSLVLKRRFYEKNDYKELQKYF</sequence>
<evidence type="ECO:0000313" key="2">
    <source>
        <dbReference type="EMBL" id="AJI53483.1"/>
    </source>
</evidence>
<evidence type="ECO:0000313" key="3">
    <source>
        <dbReference type="Proteomes" id="UP000031830"/>
    </source>
</evidence>
<feature type="transmembrane region" description="Helical" evidence="1">
    <location>
        <begin position="151"/>
        <end position="177"/>
    </location>
</feature>
<organism evidence="2 3">
    <name type="scientific">Francisella philomiragia</name>
    <dbReference type="NCBI Taxonomy" id="28110"/>
    <lineage>
        <taxon>Bacteria</taxon>
        <taxon>Pseudomonadati</taxon>
        <taxon>Pseudomonadota</taxon>
        <taxon>Gammaproteobacteria</taxon>
        <taxon>Thiotrichales</taxon>
        <taxon>Francisellaceae</taxon>
        <taxon>Francisella</taxon>
    </lineage>
</organism>
<name>A0A0B6D771_9GAMM</name>
<reference evidence="2 3" key="1">
    <citation type="journal article" date="2015" name="Genome Announc.">
        <title>Genome sequencing of 18 francisella strains to aid in assay development and testing.</title>
        <authorList>
            <person name="Johnson S.L."/>
            <person name="Daligault H.E."/>
            <person name="Davenport K.W."/>
            <person name="Coyne S.R."/>
            <person name="Frey K.G."/>
            <person name="Koroleva G.I."/>
            <person name="Broomall S.M."/>
            <person name="Bishop-Lilly K.A."/>
            <person name="Bruce D.C."/>
            <person name="Chertkov O."/>
            <person name="Freitas T."/>
            <person name="Jaissle J."/>
            <person name="Ladner J.T."/>
            <person name="Rosenzweig C.N."/>
            <person name="Gibbons H.S."/>
            <person name="Palacios G.F."/>
            <person name="Redden C.L."/>
            <person name="Xu Y."/>
            <person name="Minogue T.D."/>
            <person name="Chain P.S."/>
        </authorList>
    </citation>
    <scope>NUCLEOTIDE SEQUENCE [LARGE SCALE GENOMIC DNA]</scope>
    <source>
        <strain evidence="2 3">GA01-2794</strain>
    </source>
</reference>
<proteinExistence type="predicted"/>
<evidence type="ECO:0000256" key="1">
    <source>
        <dbReference type="SAM" id="Phobius"/>
    </source>
</evidence>
<dbReference type="Proteomes" id="UP000031830">
    <property type="component" value="Chromosome"/>
</dbReference>
<protein>
    <submittedName>
        <fullName evidence="2">Uncharacterized protein</fullName>
    </submittedName>
</protein>
<gene>
    <name evidence="2" type="ORF">LA55_671</name>
</gene>
<dbReference type="EMBL" id="CP009440">
    <property type="protein sequence ID" value="AJI53483.1"/>
    <property type="molecule type" value="Genomic_DNA"/>
</dbReference>
<feature type="transmembrane region" description="Helical" evidence="1">
    <location>
        <begin position="119"/>
        <end position="139"/>
    </location>
</feature>
<dbReference type="AlphaFoldDB" id="A0A0B6D771"/>
<dbReference type="KEGG" id="fpz:LA55_671"/>
<keyword evidence="1" id="KW-1133">Transmembrane helix</keyword>